<dbReference type="Proteomes" id="UP000005326">
    <property type="component" value="Unassembled WGS sequence"/>
</dbReference>
<reference evidence="2" key="2">
    <citation type="submission" date="2014-06" db="EMBL/GenBank/DDBJ databases">
        <title>Draft genome sequence of Eubacterium siraeum (DSM 15702).</title>
        <authorList>
            <person name="Sudarsanam P."/>
            <person name="Ley R."/>
            <person name="Guruge J."/>
            <person name="Turnbaugh P.J."/>
            <person name="Mahowald M."/>
            <person name="Liep D."/>
            <person name="Gordon J."/>
        </authorList>
    </citation>
    <scope>NUCLEOTIDE SEQUENCE</scope>
    <source>
        <strain evidence="2">DSM 15702</strain>
    </source>
</reference>
<keyword evidence="1" id="KW-0812">Transmembrane</keyword>
<feature type="transmembrane region" description="Helical" evidence="1">
    <location>
        <begin position="153"/>
        <end position="174"/>
    </location>
</feature>
<dbReference type="EMBL" id="ABCA03000051">
    <property type="protein sequence ID" value="EDS00063.1"/>
    <property type="molecule type" value="Genomic_DNA"/>
</dbReference>
<feature type="transmembrane region" description="Helical" evidence="1">
    <location>
        <begin position="80"/>
        <end position="102"/>
    </location>
</feature>
<name>B0MQ84_9FIRM</name>
<keyword evidence="1" id="KW-1133">Transmembrane helix</keyword>
<sequence length="240" mass="27182">MDENAKKNERELRKYRAKLRMDYYPLPLRWFKFFRYVSMILNIINCISGIGSYILLAAATNSPEAVEKIQSANPGINMELFTAIAVADFLVTVYLLVLCVLVFKRMGTLAVSGYNLIVAFLISVPVINGVRQLMSGCLNAMVDPEVYTFGDTIRNMIVMIAFSGVASLLNYIYFRKRKSLFTDHPEIDDIEIDNGSVQLQHYDECPFCHAKINGNSSFCEHCGRNFTEPADNGEDNSRKE</sequence>
<protein>
    <recommendedName>
        <fullName evidence="4">Zinc-ribbon domain-containing protein</fullName>
    </recommendedName>
</protein>
<feature type="transmembrane region" description="Helical" evidence="1">
    <location>
        <begin position="114"/>
        <end position="133"/>
    </location>
</feature>
<dbReference type="AlphaFoldDB" id="B0MQ84"/>
<evidence type="ECO:0008006" key="4">
    <source>
        <dbReference type="Google" id="ProtNLM"/>
    </source>
</evidence>
<accession>B0MQ84</accession>
<keyword evidence="3" id="KW-1185">Reference proteome</keyword>
<evidence type="ECO:0000256" key="1">
    <source>
        <dbReference type="SAM" id="Phobius"/>
    </source>
</evidence>
<reference evidence="2" key="1">
    <citation type="submission" date="2007-10" db="EMBL/GenBank/DDBJ databases">
        <authorList>
            <person name="Fulton L."/>
            <person name="Clifton S."/>
            <person name="Fulton B."/>
            <person name="Xu J."/>
            <person name="Minx P."/>
            <person name="Pepin K.H."/>
            <person name="Johnson M."/>
            <person name="Thiruvilangam P."/>
            <person name="Bhonagiri V."/>
            <person name="Nash W.E."/>
            <person name="Mardis E.R."/>
            <person name="Wilson R.K."/>
        </authorList>
    </citation>
    <scope>NUCLEOTIDE SEQUENCE [LARGE SCALE GENOMIC DNA]</scope>
    <source>
        <strain evidence="2">DSM 15702</strain>
    </source>
</reference>
<proteinExistence type="predicted"/>
<evidence type="ECO:0000313" key="2">
    <source>
        <dbReference type="EMBL" id="EDS00063.1"/>
    </source>
</evidence>
<comment type="caution">
    <text evidence="2">The sequence shown here is derived from an EMBL/GenBank/DDBJ whole genome shotgun (WGS) entry which is preliminary data.</text>
</comment>
<keyword evidence="1" id="KW-0472">Membrane</keyword>
<gene>
    <name evidence="2" type="ORF">EUBSIR_02000</name>
</gene>
<organism evidence="2 3">
    <name type="scientific">[Eubacterium] siraeum DSM 15702</name>
    <dbReference type="NCBI Taxonomy" id="428128"/>
    <lineage>
        <taxon>Bacteria</taxon>
        <taxon>Bacillati</taxon>
        <taxon>Bacillota</taxon>
        <taxon>Clostridia</taxon>
        <taxon>Eubacteriales</taxon>
        <taxon>Oscillospiraceae</taxon>
        <taxon>Oscillospiraceae incertae sedis</taxon>
    </lineage>
</organism>
<evidence type="ECO:0000313" key="3">
    <source>
        <dbReference type="Proteomes" id="UP000005326"/>
    </source>
</evidence>
<feature type="transmembrane region" description="Helical" evidence="1">
    <location>
        <begin position="39"/>
        <end position="60"/>
    </location>
</feature>